<keyword evidence="4 7" id="KW-0833">Ubl conjugation pathway</keyword>
<protein>
    <recommendedName>
        <fullName evidence="8">Ubiquitin carboxyl-terminal hydrolase</fullName>
        <ecNumber evidence="8">3.4.19.12</ecNumber>
    </recommendedName>
</protein>
<feature type="site" description="Important for enzyme activity" evidence="7">
    <location>
        <position position="183"/>
    </location>
</feature>
<evidence type="ECO:0000256" key="2">
    <source>
        <dbReference type="ARBA" id="ARBA00009326"/>
    </source>
</evidence>
<name>G0VIN7_NAUCA</name>
<evidence type="ECO:0000313" key="11">
    <source>
        <dbReference type="Proteomes" id="UP000001640"/>
    </source>
</evidence>
<keyword evidence="5 7" id="KW-0378">Hydrolase</keyword>
<evidence type="ECO:0000256" key="8">
    <source>
        <dbReference type="RuleBase" id="RU361215"/>
    </source>
</evidence>
<dbReference type="InParanoid" id="G0VIN7"/>
<dbReference type="SUPFAM" id="SSF54001">
    <property type="entry name" value="Cysteine proteinases"/>
    <property type="match status" value="1"/>
</dbReference>
<dbReference type="PROSITE" id="PS52048">
    <property type="entry name" value="UCH_DOMAIN"/>
    <property type="match status" value="1"/>
</dbReference>
<dbReference type="GO" id="GO:0004843">
    <property type="term" value="F:cysteine-type deubiquitinase activity"/>
    <property type="evidence" value="ECO:0007669"/>
    <property type="project" value="UniProtKB-UniRule"/>
</dbReference>
<dbReference type="GO" id="GO:0005737">
    <property type="term" value="C:cytoplasm"/>
    <property type="evidence" value="ECO:0007669"/>
    <property type="project" value="TreeGrafter"/>
</dbReference>
<evidence type="ECO:0000256" key="5">
    <source>
        <dbReference type="ARBA" id="ARBA00022801"/>
    </source>
</evidence>
<dbReference type="OrthoDB" id="427186at2759"/>
<dbReference type="MEROPS" id="C12.002"/>
<dbReference type="PRINTS" id="PR00707">
    <property type="entry name" value="UBCTHYDRLASE"/>
</dbReference>
<dbReference type="eggNOG" id="KOG1415">
    <property type="taxonomic scope" value="Eukaryota"/>
</dbReference>
<gene>
    <name evidence="10" type="primary">NCAS0H00530</name>
    <name evidence="10" type="ordered locus">NCAS_0H00530</name>
</gene>
<organism evidence="10 11">
    <name type="scientific">Naumovozyma castellii</name>
    <name type="common">Yeast</name>
    <name type="synonym">Saccharomyces castellii</name>
    <dbReference type="NCBI Taxonomy" id="27288"/>
    <lineage>
        <taxon>Eukaryota</taxon>
        <taxon>Fungi</taxon>
        <taxon>Dikarya</taxon>
        <taxon>Ascomycota</taxon>
        <taxon>Saccharomycotina</taxon>
        <taxon>Saccharomycetes</taxon>
        <taxon>Saccharomycetales</taxon>
        <taxon>Saccharomycetaceae</taxon>
        <taxon>Naumovozyma</taxon>
    </lineage>
</organism>
<feature type="active site" description="Proton donor" evidence="7">
    <location>
        <position position="166"/>
    </location>
</feature>
<keyword evidence="6 7" id="KW-0788">Thiol protease</keyword>
<dbReference type="HOGENOM" id="CLU_054406_0_2_1"/>
<dbReference type="STRING" id="1064592.G0VIN7"/>
<dbReference type="PANTHER" id="PTHR10589:SF17">
    <property type="entry name" value="UBIQUITIN CARBOXYL-TERMINAL HYDROLASE"/>
    <property type="match status" value="1"/>
</dbReference>
<dbReference type="OMA" id="IDLHYVC"/>
<dbReference type="EMBL" id="HE576759">
    <property type="protein sequence ID" value="CCC71363.1"/>
    <property type="molecule type" value="Genomic_DNA"/>
</dbReference>
<accession>G0VIN7</accession>
<dbReference type="InterPro" id="IPR038765">
    <property type="entry name" value="Papain-like_cys_pep_sf"/>
</dbReference>
<dbReference type="GO" id="GO:0016579">
    <property type="term" value="P:protein deubiquitination"/>
    <property type="evidence" value="ECO:0007669"/>
    <property type="project" value="TreeGrafter"/>
</dbReference>
<dbReference type="Pfam" id="PF01088">
    <property type="entry name" value="Peptidase_C12"/>
    <property type="match status" value="1"/>
</dbReference>
<evidence type="ECO:0000256" key="7">
    <source>
        <dbReference type="PROSITE-ProRule" id="PRU01393"/>
    </source>
</evidence>
<dbReference type="PROSITE" id="PS00140">
    <property type="entry name" value="UCH_1"/>
    <property type="match status" value="1"/>
</dbReference>
<feature type="site" description="Transition state stabilizer" evidence="7">
    <location>
        <position position="91"/>
    </location>
</feature>
<dbReference type="EC" id="3.4.19.12" evidence="8"/>
<evidence type="ECO:0000256" key="6">
    <source>
        <dbReference type="ARBA" id="ARBA00022807"/>
    </source>
</evidence>
<dbReference type="AlphaFoldDB" id="G0VIN7"/>
<dbReference type="InterPro" id="IPR057254">
    <property type="entry name" value="UCH_AS"/>
</dbReference>
<comment type="catalytic activity">
    <reaction evidence="1 7 8">
        <text>Thiol-dependent hydrolysis of ester, thioester, amide, peptide and isopeptide bonds formed by the C-terminal Gly of ubiquitin (a 76-residue protein attached to proteins as an intracellular targeting signal).</text>
        <dbReference type="EC" id="3.4.19.12"/>
    </reaction>
</comment>
<dbReference type="InterPro" id="IPR036959">
    <property type="entry name" value="Peptidase_C12_UCH_sf"/>
</dbReference>
<proteinExistence type="inferred from homology"/>
<dbReference type="Proteomes" id="UP000001640">
    <property type="component" value="Chromosome 8"/>
</dbReference>
<evidence type="ECO:0000313" key="10">
    <source>
        <dbReference type="EMBL" id="CCC71363.1"/>
    </source>
</evidence>
<keyword evidence="11" id="KW-1185">Reference proteome</keyword>
<dbReference type="KEGG" id="ncs:NCAS_0H00530"/>
<evidence type="ECO:0000256" key="3">
    <source>
        <dbReference type="ARBA" id="ARBA00022670"/>
    </source>
</evidence>
<dbReference type="GO" id="GO:0006511">
    <property type="term" value="P:ubiquitin-dependent protein catabolic process"/>
    <property type="evidence" value="ECO:0007669"/>
    <property type="project" value="UniProtKB-UniRule"/>
</dbReference>
<reference key="2">
    <citation type="submission" date="2011-08" db="EMBL/GenBank/DDBJ databases">
        <title>Genome sequence of Naumovozyma castellii.</title>
        <authorList>
            <person name="Gordon J.L."/>
            <person name="Armisen D."/>
            <person name="Proux-Wera E."/>
            <person name="OhEigeartaigh S.S."/>
            <person name="Byrne K.P."/>
            <person name="Wolfe K.H."/>
        </authorList>
    </citation>
    <scope>NUCLEOTIDE SEQUENCE</scope>
    <source>
        <strain>Type strain:CBS 4309</strain>
    </source>
</reference>
<dbReference type="Gene3D" id="3.40.532.10">
    <property type="entry name" value="Peptidase C12, ubiquitin carboxyl-terminal hydrolase"/>
    <property type="match status" value="1"/>
</dbReference>
<reference evidence="10 11" key="1">
    <citation type="journal article" date="2011" name="Proc. Natl. Acad. Sci. U.S.A.">
        <title>Evolutionary erosion of yeast sex chromosomes by mating-type switching accidents.</title>
        <authorList>
            <person name="Gordon J.L."/>
            <person name="Armisen D."/>
            <person name="Proux-Wera E."/>
            <person name="Oheigeartaigh S.S."/>
            <person name="Byrne K.P."/>
            <person name="Wolfe K.H."/>
        </authorList>
    </citation>
    <scope>NUCLEOTIDE SEQUENCE [LARGE SCALE GENOMIC DNA]</scope>
    <source>
        <strain evidence="11">ATCC 76901 / BCRC 22586 / CBS 4309 / NBRC 1992 / NRRL Y-12630</strain>
    </source>
</reference>
<keyword evidence="3 7" id="KW-0645">Protease</keyword>
<dbReference type="PANTHER" id="PTHR10589">
    <property type="entry name" value="UBIQUITIN CARBOXYL-TERMINAL HYDROLASE"/>
    <property type="match status" value="1"/>
</dbReference>
<dbReference type="FunCoup" id="G0VIN7">
    <property type="interactions" value="588"/>
</dbReference>
<feature type="active site" description="Nucleophile" evidence="7">
    <location>
        <position position="97"/>
    </location>
</feature>
<comment type="similarity">
    <text evidence="2 7 8">Belongs to the peptidase C12 family.</text>
</comment>
<evidence type="ECO:0000259" key="9">
    <source>
        <dbReference type="PROSITE" id="PS52048"/>
    </source>
</evidence>
<sequence>MSDNKTRAVVPLESNPEVFTEFAHKLGLQSGFAFHDIYSLTDADLLEFLPRPVKAIILLFPLNEFFETHKPQSPNRGVQKGGADNTIWFKQNIKNACGLYAILHSLSNNKSLLEDDSTLSKFLQTYDKKNVDATDEFIYNVSETFSDNFEAGQTSAPDPNDDVNLHFITFVADPESKDVYELDGRNENGPIFIGKLDESVDNGDLIGQKDLIARVQWYMNNASEADKLNFSLLGLSWN</sequence>
<dbReference type="InterPro" id="IPR001578">
    <property type="entry name" value="Peptidase_C12_UCH"/>
</dbReference>
<dbReference type="RefSeq" id="XP_003677713.1">
    <property type="nucleotide sequence ID" value="XM_003677665.1"/>
</dbReference>
<evidence type="ECO:0000256" key="4">
    <source>
        <dbReference type="ARBA" id="ARBA00022786"/>
    </source>
</evidence>
<dbReference type="GeneID" id="96905043"/>
<evidence type="ECO:0000256" key="1">
    <source>
        <dbReference type="ARBA" id="ARBA00000707"/>
    </source>
</evidence>
<feature type="domain" description="UCH catalytic" evidence="9">
    <location>
        <begin position="8"/>
        <end position="237"/>
    </location>
</feature>